<gene>
    <name evidence="2" type="ORF">GK091_24260</name>
</gene>
<name>A0A6M0IQ33_9BACT</name>
<dbReference type="GO" id="GO:0004803">
    <property type="term" value="F:transposase activity"/>
    <property type="evidence" value="ECO:0007669"/>
    <property type="project" value="InterPro"/>
</dbReference>
<reference evidence="2 3" key="1">
    <citation type="submission" date="2020-02" db="EMBL/GenBank/DDBJ databases">
        <title>Draft genome sequence of two Spirosoma agri KCTC 52727 and Spirosoma terrae KCTC 52035.</title>
        <authorList>
            <person name="Rojas J."/>
            <person name="Ambika Manirajan B."/>
            <person name="Ratering S."/>
            <person name="Suarez C."/>
            <person name="Schnell S."/>
        </authorList>
    </citation>
    <scope>NUCLEOTIDE SEQUENCE [LARGE SCALE GENOMIC DNA]</scope>
    <source>
        <strain evidence="2 3">KCTC 52727</strain>
    </source>
</reference>
<evidence type="ECO:0000259" key="1">
    <source>
        <dbReference type="Pfam" id="PF02371"/>
    </source>
</evidence>
<organism evidence="2 3">
    <name type="scientific">Spirosoma agri</name>
    <dbReference type="NCBI Taxonomy" id="1987381"/>
    <lineage>
        <taxon>Bacteria</taxon>
        <taxon>Pseudomonadati</taxon>
        <taxon>Bacteroidota</taxon>
        <taxon>Cytophagia</taxon>
        <taxon>Cytophagales</taxon>
        <taxon>Cytophagaceae</taxon>
        <taxon>Spirosoma</taxon>
    </lineage>
</organism>
<dbReference type="Proteomes" id="UP000477386">
    <property type="component" value="Unassembled WGS sequence"/>
</dbReference>
<protein>
    <submittedName>
        <fullName evidence="2">IS110 family transposase</fullName>
    </submittedName>
</protein>
<evidence type="ECO:0000313" key="2">
    <source>
        <dbReference type="EMBL" id="NEU70017.1"/>
    </source>
</evidence>
<dbReference type="GO" id="GO:0003677">
    <property type="term" value="F:DNA binding"/>
    <property type="evidence" value="ECO:0007669"/>
    <property type="project" value="InterPro"/>
</dbReference>
<dbReference type="GO" id="GO:0006313">
    <property type="term" value="P:DNA transposition"/>
    <property type="evidence" value="ECO:0007669"/>
    <property type="project" value="InterPro"/>
</dbReference>
<proteinExistence type="predicted"/>
<keyword evidence="3" id="KW-1185">Reference proteome</keyword>
<evidence type="ECO:0000313" key="3">
    <source>
        <dbReference type="Proteomes" id="UP000477386"/>
    </source>
</evidence>
<dbReference type="Pfam" id="PF02371">
    <property type="entry name" value="Transposase_20"/>
    <property type="match status" value="1"/>
</dbReference>
<comment type="caution">
    <text evidence="2">The sequence shown here is derived from an EMBL/GenBank/DDBJ whole genome shotgun (WGS) entry which is preliminary data.</text>
</comment>
<accession>A0A6M0IQ33</accession>
<dbReference type="EMBL" id="JAAGNZ010000003">
    <property type="protein sequence ID" value="NEU70017.1"/>
    <property type="molecule type" value="Genomic_DNA"/>
</dbReference>
<feature type="domain" description="Transposase IS116/IS110/IS902 C-terminal" evidence="1">
    <location>
        <begin position="108"/>
        <end position="141"/>
    </location>
</feature>
<dbReference type="InterPro" id="IPR003346">
    <property type="entry name" value="Transposase_20"/>
</dbReference>
<dbReference type="AlphaFoldDB" id="A0A6M0IQ33"/>
<sequence>MPSGSLNMPARAAPYRFQDQIRLWELPRAVVQQLAMFSAARQRLIAVYSQLAGPLAEQQGFINPTFQKQLLKGCQASLVAIEKDRKAVDKDIDQLVEGDNQLKELFGLITSIPGIGPATATEVVIATNEMQTITDPKKMAASAIRLPCWCCPLRLQVWHQCTG</sequence>